<feature type="signal peptide" evidence="2">
    <location>
        <begin position="1"/>
        <end position="16"/>
    </location>
</feature>
<evidence type="ECO:0000313" key="3">
    <source>
        <dbReference type="EMBL" id="KAL0306929.1"/>
    </source>
</evidence>
<feature type="chain" id="PRO_5043643539" description="Secreted protein" evidence="2">
    <location>
        <begin position="17"/>
        <end position="82"/>
    </location>
</feature>
<feature type="region of interest" description="Disordered" evidence="1">
    <location>
        <begin position="58"/>
        <end position="82"/>
    </location>
</feature>
<reference evidence="3" key="2">
    <citation type="journal article" date="2024" name="Plant">
        <title>Genomic evolution and insights into agronomic trait innovations of Sesamum species.</title>
        <authorList>
            <person name="Miao H."/>
            <person name="Wang L."/>
            <person name="Qu L."/>
            <person name="Liu H."/>
            <person name="Sun Y."/>
            <person name="Le M."/>
            <person name="Wang Q."/>
            <person name="Wei S."/>
            <person name="Zheng Y."/>
            <person name="Lin W."/>
            <person name="Duan Y."/>
            <person name="Cao H."/>
            <person name="Xiong S."/>
            <person name="Wang X."/>
            <person name="Wei L."/>
            <person name="Li C."/>
            <person name="Ma Q."/>
            <person name="Ju M."/>
            <person name="Zhao R."/>
            <person name="Li G."/>
            <person name="Mu C."/>
            <person name="Tian Q."/>
            <person name="Mei H."/>
            <person name="Zhang T."/>
            <person name="Gao T."/>
            <person name="Zhang H."/>
        </authorList>
    </citation>
    <scope>NUCLEOTIDE SEQUENCE</scope>
    <source>
        <strain evidence="3">G02</strain>
    </source>
</reference>
<accession>A0AAW2KJD4</accession>
<keyword evidence="2" id="KW-0732">Signal</keyword>
<name>A0AAW2KJD4_SESRA</name>
<proteinExistence type="predicted"/>
<protein>
    <recommendedName>
        <fullName evidence="4">Secreted protein</fullName>
    </recommendedName>
</protein>
<evidence type="ECO:0000256" key="1">
    <source>
        <dbReference type="SAM" id="MobiDB-lite"/>
    </source>
</evidence>
<dbReference type="EMBL" id="JACGWJ010000028">
    <property type="protein sequence ID" value="KAL0306929.1"/>
    <property type="molecule type" value="Genomic_DNA"/>
</dbReference>
<evidence type="ECO:0008006" key="4">
    <source>
        <dbReference type="Google" id="ProtNLM"/>
    </source>
</evidence>
<dbReference type="AlphaFoldDB" id="A0AAW2KJD4"/>
<evidence type="ECO:0000256" key="2">
    <source>
        <dbReference type="SAM" id="SignalP"/>
    </source>
</evidence>
<gene>
    <name evidence="3" type="ORF">Sradi_6110200</name>
</gene>
<organism evidence="3">
    <name type="scientific">Sesamum radiatum</name>
    <name type="common">Black benniseed</name>
    <dbReference type="NCBI Taxonomy" id="300843"/>
    <lineage>
        <taxon>Eukaryota</taxon>
        <taxon>Viridiplantae</taxon>
        <taxon>Streptophyta</taxon>
        <taxon>Embryophyta</taxon>
        <taxon>Tracheophyta</taxon>
        <taxon>Spermatophyta</taxon>
        <taxon>Magnoliopsida</taxon>
        <taxon>eudicotyledons</taxon>
        <taxon>Gunneridae</taxon>
        <taxon>Pentapetalae</taxon>
        <taxon>asterids</taxon>
        <taxon>lamiids</taxon>
        <taxon>Lamiales</taxon>
        <taxon>Pedaliaceae</taxon>
        <taxon>Sesamum</taxon>
    </lineage>
</organism>
<sequence>MVVLVVVVVVQRTGWGYVTTDDEAVDRPTCDMFCPATDVLVVGGPLVSSKMLEPTLCSGGGMEGPRPHSVLGGGGPPLVMDL</sequence>
<reference evidence="3" key="1">
    <citation type="submission" date="2020-06" db="EMBL/GenBank/DDBJ databases">
        <authorList>
            <person name="Li T."/>
            <person name="Hu X."/>
            <person name="Zhang T."/>
            <person name="Song X."/>
            <person name="Zhang H."/>
            <person name="Dai N."/>
            <person name="Sheng W."/>
            <person name="Hou X."/>
            <person name="Wei L."/>
        </authorList>
    </citation>
    <scope>NUCLEOTIDE SEQUENCE</scope>
    <source>
        <strain evidence="3">G02</strain>
        <tissue evidence="3">Leaf</tissue>
    </source>
</reference>
<comment type="caution">
    <text evidence="3">The sequence shown here is derived from an EMBL/GenBank/DDBJ whole genome shotgun (WGS) entry which is preliminary data.</text>
</comment>